<name>A0ABW8UTE8_9RHOB</name>
<gene>
    <name evidence="2" type="ORF">ACERZ8_10100</name>
</gene>
<feature type="chain" id="PRO_5046009945" evidence="1">
    <location>
        <begin position="20"/>
        <end position="100"/>
    </location>
</feature>
<protein>
    <submittedName>
        <fullName evidence="2">Uncharacterized protein</fullName>
    </submittedName>
</protein>
<reference evidence="2 3" key="1">
    <citation type="submission" date="2024-08" db="EMBL/GenBank/DDBJ databases">
        <title>Tateyamaria sp. nov., isolated from marine algae.</title>
        <authorList>
            <person name="Choi B.J."/>
            <person name="Kim J.M."/>
            <person name="Lee J.K."/>
            <person name="Choi D.G."/>
            <person name="Bayburt H."/>
            <person name="Baek J.H."/>
            <person name="Han D.M."/>
            <person name="Jeon C.O."/>
        </authorList>
    </citation>
    <scope>NUCLEOTIDE SEQUENCE [LARGE SCALE GENOMIC DNA]</scope>
    <source>
        <strain evidence="2 3">KMU-156</strain>
    </source>
</reference>
<organism evidence="2 3">
    <name type="scientific">Tateyamaria armeniaca</name>
    <dbReference type="NCBI Taxonomy" id="2518930"/>
    <lineage>
        <taxon>Bacteria</taxon>
        <taxon>Pseudomonadati</taxon>
        <taxon>Pseudomonadota</taxon>
        <taxon>Alphaproteobacteria</taxon>
        <taxon>Rhodobacterales</taxon>
        <taxon>Roseobacteraceae</taxon>
        <taxon>Tateyamaria</taxon>
    </lineage>
</organism>
<sequence>MTRFALILATAAFATPAFAEEDKAVSCGYQAQVVSAIQAARLDRVAEREVPEHILAQSPDWPEQYNNAIPLITPWVYEQKRRVIRNEDLGAAWSELCLQQ</sequence>
<keyword evidence="3" id="KW-1185">Reference proteome</keyword>
<comment type="caution">
    <text evidence="2">The sequence shown here is derived from an EMBL/GenBank/DDBJ whole genome shotgun (WGS) entry which is preliminary data.</text>
</comment>
<dbReference type="Proteomes" id="UP001627408">
    <property type="component" value="Unassembled WGS sequence"/>
</dbReference>
<feature type="signal peptide" evidence="1">
    <location>
        <begin position="1"/>
        <end position="19"/>
    </location>
</feature>
<dbReference type="RefSeq" id="WP_407592076.1">
    <property type="nucleotide sequence ID" value="NZ_JBHDIY010000002.1"/>
</dbReference>
<dbReference type="EMBL" id="JBHDIY010000002">
    <property type="protein sequence ID" value="MFL4470207.1"/>
    <property type="molecule type" value="Genomic_DNA"/>
</dbReference>
<evidence type="ECO:0000256" key="1">
    <source>
        <dbReference type="SAM" id="SignalP"/>
    </source>
</evidence>
<evidence type="ECO:0000313" key="3">
    <source>
        <dbReference type="Proteomes" id="UP001627408"/>
    </source>
</evidence>
<accession>A0ABW8UTE8</accession>
<evidence type="ECO:0000313" key="2">
    <source>
        <dbReference type="EMBL" id="MFL4470207.1"/>
    </source>
</evidence>
<proteinExistence type="predicted"/>
<keyword evidence="1" id="KW-0732">Signal</keyword>